<dbReference type="OrthoDB" id="9778331at2"/>
<sequence>MSVTELSLRVVFSFLALLILTRLMGRKELRQLTFFNFVSGIAIGSIAADLVANEEFSIRNGMLALAGWTVLTIVMGLFDIKSKSFRLLMEGQPVILIKNGEIIQKSLRQVRLDLQALKALLRQKNAFSMSEVEYAILETDGNLSVLKKENQQPATKQDTKSASNQSPSAFLATEVISDGKLNQQNIDKLHLEKDWILTQIQQNGLSRVSDVFYAELQKDGSLYVNEKEDVTRKAQAP</sequence>
<dbReference type="InterPro" id="IPR023090">
    <property type="entry name" value="UPF0702_alpha/beta_dom_sf"/>
</dbReference>
<feature type="transmembrane region" description="Helical" evidence="7">
    <location>
        <begin position="6"/>
        <end position="25"/>
    </location>
</feature>
<dbReference type="EMBL" id="RBVX01000015">
    <property type="protein sequence ID" value="RSL32365.1"/>
    <property type="molecule type" value="Genomic_DNA"/>
</dbReference>
<dbReference type="GO" id="GO:0005886">
    <property type="term" value="C:plasma membrane"/>
    <property type="evidence" value="ECO:0007669"/>
    <property type="project" value="UniProtKB-SubCell"/>
</dbReference>
<dbReference type="Pfam" id="PF04239">
    <property type="entry name" value="DUF421"/>
    <property type="match status" value="1"/>
</dbReference>
<evidence type="ECO:0000256" key="2">
    <source>
        <dbReference type="ARBA" id="ARBA00006448"/>
    </source>
</evidence>
<dbReference type="PANTHER" id="PTHR34582">
    <property type="entry name" value="UPF0702 TRANSMEMBRANE PROTEIN YCAP"/>
    <property type="match status" value="1"/>
</dbReference>
<evidence type="ECO:0000256" key="3">
    <source>
        <dbReference type="ARBA" id="ARBA00022475"/>
    </source>
</evidence>
<evidence type="ECO:0000256" key="5">
    <source>
        <dbReference type="ARBA" id="ARBA00022989"/>
    </source>
</evidence>
<dbReference type="RefSeq" id="WP_125556835.1">
    <property type="nucleotide sequence ID" value="NZ_RBVX01000015.1"/>
</dbReference>
<keyword evidence="4 7" id="KW-0812">Transmembrane</keyword>
<comment type="caution">
    <text evidence="10">The sequence shown here is derived from an EMBL/GenBank/DDBJ whole genome shotgun (WGS) entry which is preliminary data.</text>
</comment>
<evidence type="ECO:0000259" key="8">
    <source>
        <dbReference type="Pfam" id="PF04239"/>
    </source>
</evidence>
<dbReference type="PANTHER" id="PTHR34582:SF6">
    <property type="entry name" value="UPF0702 TRANSMEMBRANE PROTEIN YCAP"/>
    <property type="match status" value="1"/>
</dbReference>
<name>A0A3R9QJX3_9BACI</name>
<feature type="domain" description="YetF-like N-terminal transmembrane" evidence="9">
    <location>
        <begin position="5"/>
        <end position="75"/>
    </location>
</feature>
<feature type="transmembrane region" description="Helical" evidence="7">
    <location>
        <begin position="58"/>
        <end position="78"/>
    </location>
</feature>
<dbReference type="InterPro" id="IPR048454">
    <property type="entry name" value="YetF_N"/>
</dbReference>
<evidence type="ECO:0000256" key="6">
    <source>
        <dbReference type="ARBA" id="ARBA00023136"/>
    </source>
</evidence>
<dbReference type="InterPro" id="IPR007353">
    <property type="entry name" value="DUF421"/>
</dbReference>
<evidence type="ECO:0000256" key="1">
    <source>
        <dbReference type="ARBA" id="ARBA00004651"/>
    </source>
</evidence>
<dbReference type="Proteomes" id="UP000275076">
    <property type="component" value="Unassembled WGS sequence"/>
</dbReference>
<evidence type="ECO:0000313" key="11">
    <source>
        <dbReference type="Proteomes" id="UP000275076"/>
    </source>
</evidence>
<keyword evidence="5 7" id="KW-1133">Transmembrane helix</keyword>
<feature type="domain" description="YetF C-terminal" evidence="8">
    <location>
        <begin position="81"/>
        <end position="216"/>
    </location>
</feature>
<dbReference type="Pfam" id="PF20730">
    <property type="entry name" value="YetF_N"/>
    <property type="match status" value="1"/>
</dbReference>
<gene>
    <name evidence="10" type="ORF">D7Z54_15830</name>
</gene>
<comment type="subcellular location">
    <subcellularLocation>
        <location evidence="1">Cell membrane</location>
        <topology evidence="1">Multi-pass membrane protein</topology>
    </subcellularLocation>
</comment>
<keyword evidence="3" id="KW-1003">Cell membrane</keyword>
<evidence type="ECO:0000313" key="10">
    <source>
        <dbReference type="EMBL" id="RSL32365.1"/>
    </source>
</evidence>
<dbReference type="Gene3D" id="3.30.240.20">
    <property type="entry name" value="bsu07140 like domains"/>
    <property type="match status" value="2"/>
</dbReference>
<reference evidence="10 11" key="1">
    <citation type="submission" date="2018-10" db="EMBL/GenBank/DDBJ databases">
        <title>Draft genome sequence of Bacillus salarius IM0101, isolated from a hypersaline soil in Inner Mongolia, China.</title>
        <authorList>
            <person name="Yamprayoonswat W."/>
            <person name="Boonvisut S."/>
            <person name="Jumpathong W."/>
            <person name="Sittihan S."/>
            <person name="Ruangsuj P."/>
            <person name="Wanthongcharoen S."/>
            <person name="Thongpramul N."/>
            <person name="Pimmason S."/>
            <person name="Yu B."/>
            <person name="Yasawong M."/>
        </authorList>
    </citation>
    <scope>NUCLEOTIDE SEQUENCE [LARGE SCALE GENOMIC DNA]</scope>
    <source>
        <strain evidence="10 11">IM0101</strain>
    </source>
</reference>
<proteinExistence type="inferred from homology"/>
<accession>A0A3R9QJX3</accession>
<dbReference type="AlphaFoldDB" id="A0A3R9QJX3"/>
<keyword evidence="11" id="KW-1185">Reference proteome</keyword>
<comment type="similarity">
    <text evidence="2">Belongs to the UPF0702 family.</text>
</comment>
<evidence type="ECO:0000259" key="9">
    <source>
        <dbReference type="Pfam" id="PF20730"/>
    </source>
</evidence>
<organism evidence="10 11">
    <name type="scientific">Salibacterium salarium</name>
    <dbReference type="NCBI Taxonomy" id="284579"/>
    <lineage>
        <taxon>Bacteria</taxon>
        <taxon>Bacillati</taxon>
        <taxon>Bacillota</taxon>
        <taxon>Bacilli</taxon>
        <taxon>Bacillales</taxon>
        <taxon>Bacillaceae</taxon>
    </lineage>
</organism>
<evidence type="ECO:0000256" key="4">
    <source>
        <dbReference type="ARBA" id="ARBA00022692"/>
    </source>
</evidence>
<keyword evidence="6 7" id="KW-0472">Membrane</keyword>
<protein>
    <submittedName>
        <fullName evidence="10">DUF421 domain-containing protein</fullName>
    </submittedName>
</protein>
<evidence type="ECO:0000256" key="7">
    <source>
        <dbReference type="SAM" id="Phobius"/>
    </source>
</evidence>
<feature type="transmembrane region" description="Helical" evidence="7">
    <location>
        <begin position="32"/>
        <end position="52"/>
    </location>
</feature>